<dbReference type="EMBL" id="JADBEF010000001">
    <property type="protein sequence ID" value="MBE1559506.1"/>
    <property type="molecule type" value="Genomic_DNA"/>
</dbReference>
<sequence>MPLGLTSASGRAKLPPNTSATPSNYTHPSLVYSPLAGAPAVPVVLAWREGQGHPAIPDLLALARGPRGRRSLS</sequence>
<dbReference type="RefSeq" id="WP_225958556.1">
    <property type="nucleotide sequence ID" value="NZ_BAAASY010000001.1"/>
</dbReference>
<accession>A0ABR9KBX1</accession>
<reference evidence="2 3" key="1">
    <citation type="submission" date="2020-10" db="EMBL/GenBank/DDBJ databases">
        <title>Sequencing the genomes of 1000 actinobacteria strains.</title>
        <authorList>
            <person name="Klenk H.-P."/>
        </authorList>
    </citation>
    <scope>NUCLEOTIDE SEQUENCE [LARGE SCALE GENOMIC DNA]</scope>
    <source>
        <strain evidence="2 3">DSM 43748</strain>
    </source>
</reference>
<evidence type="ECO:0000313" key="3">
    <source>
        <dbReference type="Proteomes" id="UP000661607"/>
    </source>
</evidence>
<evidence type="ECO:0000313" key="2">
    <source>
        <dbReference type="EMBL" id="MBE1559506.1"/>
    </source>
</evidence>
<feature type="region of interest" description="Disordered" evidence="1">
    <location>
        <begin position="1"/>
        <end position="25"/>
    </location>
</feature>
<gene>
    <name evidence="2" type="ORF">H4W81_002285</name>
</gene>
<evidence type="ECO:0000256" key="1">
    <source>
        <dbReference type="SAM" id="MobiDB-lite"/>
    </source>
</evidence>
<protein>
    <recommendedName>
        <fullName evidence="4">LysR substrate-binding domain-containing protein</fullName>
    </recommendedName>
</protein>
<comment type="caution">
    <text evidence="2">The sequence shown here is derived from an EMBL/GenBank/DDBJ whole genome shotgun (WGS) entry which is preliminary data.</text>
</comment>
<evidence type="ECO:0008006" key="4">
    <source>
        <dbReference type="Google" id="ProtNLM"/>
    </source>
</evidence>
<feature type="compositionally biased region" description="Polar residues" evidence="1">
    <location>
        <begin position="16"/>
        <end position="25"/>
    </location>
</feature>
<name>A0ABR9KBX1_9ACTN</name>
<keyword evidence="3" id="KW-1185">Reference proteome</keyword>
<organism evidence="2 3">
    <name type="scientific">Nonomuraea africana</name>
    <dbReference type="NCBI Taxonomy" id="46171"/>
    <lineage>
        <taxon>Bacteria</taxon>
        <taxon>Bacillati</taxon>
        <taxon>Actinomycetota</taxon>
        <taxon>Actinomycetes</taxon>
        <taxon>Streptosporangiales</taxon>
        <taxon>Streptosporangiaceae</taxon>
        <taxon>Nonomuraea</taxon>
    </lineage>
</organism>
<dbReference type="Proteomes" id="UP000661607">
    <property type="component" value="Unassembled WGS sequence"/>
</dbReference>
<proteinExistence type="predicted"/>